<evidence type="ECO:0000256" key="4">
    <source>
        <dbReference type="ARBA" id="ARBA00022448"/>
    </source>
</evidence>
<accession>A0AAJ0BJV3</accession>
<dbReference type="InterPro" id="IPR039113">
    <property type="entry name" value="ATG29"/>
</dbReference>
<sequence length="472" mass="49455">MASAKEREKNMDDDVNYVVYVRLPFNRGDFVDPPPVKWDEEKSEKLWSILSDTSSEINCKSFWNDLAAQFEVTVEFLLQMAAYLTERHTSALKAQMRKAATARGGGGAGSNAPSPVPGAEPAEFPALPLPLAAEALRRTGSAAGRAPSSLSVRKDSPLPRNNNNNDPTSAGPVPAAKTTLPMRPQVSRNSSAGTAVPTHAQLANKPAAAATPPPRRRLPSLGISTQAAAAYAAADESEPQTASPPASSISSDSSSSSSSESPIQSRIIRRPPRFHSKAGAGGGNGDDDDDDDEMEPAFLPLRGSQRESTLTSGGSSGQGQDLGATVRGVGDVRGGGLAARRPARDAAKEQKSVVLSQTSDSSTSSAAMVPRNRGERERGAPPGPLSPRRTAELAGRSPRGKGKGVSREGSDGTPSMGSSFSDLDDASVTQSALEEHLASRMQEGTIGSRMSTIGQAFRSRYLPNKANTPRET</sequence>
<evidence type="ECO:0000313" key="11">
    <source>
        <dbReference type="Proteomes" id="UP001239445"/>
    </source>
</evidence>
<dbReference type="GO" id="GO:0000045">
    <property type="term" value="P:autophagosome assembly"/>
    <property type="evidence" value="ECO:0007669"/>
    <property type="project" value="InterPro"/>
</dbReference>
<feature type="compositionally biased region" description="Low complexity" evidence="8">
    <location>
        <begin position="308"/>
        <end position="329"/>
    </location>
</feature>
<dbReference type="Pfam" id="PF18388">
    <property type="entry name" value="ATG29_N"/>
    <property type="match status" value="1"/>
</dbReference>
<dbReference type="AlphaFoldDB" id="A0AAJ0BJV3"/>
<dbReference type="EMBL" id="MU839829">
    <property type="protein sequence ID" value="KAK1758479.1"/>
    <property type="molecule type" value="Genomic_DNA"/>
</dbReference>
<feature type="compositionally biased region" description="Low complexity" evidence="8">
    <location>
        <begin position="352"/>
        <end position="365"/>
    </location>
</feature>
<keyword evidence="6" id="KW-0072">Autophagy</keyword>
<dbReference type="InterPro" id="IPR040666">
    <property type="entry name" value="Atg29_N"/>
</dbReference>
<organism evidence="10 11">
    <name type="scientific">Echria macrotheca</name>
    <dbReference type="NCBI Taxonomy" id="438768"/>
    <lineage>
        <taxon>Eukaryota</taxon>
        <taxon>Fungi</taxon>
        <taxon>Dikarya</taxon>
        <taxon>Ascomycota</taxon>
        <taxon>Pezizomycotina</taxon>
        <taxon>Sordariomycetes</taxon>
        <taxon>Sordariomycetidae</taxon>
        <taxon>Sordariales</taxon>
        <taxon>Schizotheciaceae</taxon>
        <taxon>Echria</taxon>
    </lineage>
</organism>
<dbReference type="PANTHER" id="PTHR40012:SF1">
    <property type="entry name" value="AUTOPHAGY-RELATED PROTEIN 29"/>
    <property type="match status" value="1"/>
</dbReference>
<evidence type="ECO:0000256" key="3">
    <source>
        <dbReference type="ARBA" id="ARBA00013784"/>
    </source>
</evidence>
<dbReference type="Proteomes" id="UP001239445">
    <property type="component" value="Unassembled WGS sequence"/>
</dbReference>
<dbReference type="GO" id="GO:0000407">
    <property type="term" value="C:phagophore assembly site"/>
    <property type="evidence" value="ECO:0007669"/>
    <property type="project" value="UniProtKB-SubCell"/>
</dbReference>
<reference evidence="10" key="1">
    <citation type="submission" date="2023-06" db="EMBL/GenBank/DDBJ databases">
        <title>Genome-scale phylogeny and comparative genomics of the fungal order Sordariales.</title>
        <authorList>
            <consortium name="Lawrence Berkeley National Laboratory"/>
            <person name="Hensen N."/>
            <person name="Bonometti L."/>
            <person name="Westerberg I."/>
            <person name="Brannstrom I.O."/>
            <person name="Guillou S."/>
            <person name="Cros-Aarteil S."/>
            <person name="Calhoun S."/>
            <person name="Haridas S."/>
            <person name="Kuo A."/>
            <person name="Mondo S."/>
            <person name="Pangilinan J."/>
            <person name="Riley R."/>
            <person name="Labutti K."/>
            <person name="Andreopoulos B."/>
            <person name="Lipzen A."/>
            <person name="Chen C."/>
            <person name="Yanf M."/>
            <person name="Daum C."/>
            <person name="Ng V."/>
            <person name="Clum A."/>
            <person name="Steindorff A."/>
            <person name="Ohm R."/>
            <person name="Martin F."/>
            <person name="Silar P."/>
            <person name="Natvig D."/>
            <person name="Lalanne C."/>
            <person name="Gautier V."/>
            <person name="Ament-Velasquez S.L."/>
            <person name="Kruys A."/>
            <person name="Hutchinson M.I."/>
            <person name="Powell A.J."/>
            <person name="Barry K."/>
            <person name="Miller A.N."/>
            <person name="Grigoriev I.V."/>
            <person name="Debuchy R."/>
            <person name="Gladieux P."/>
            <person name="Thoren M.H."/>
            <person name="Johannesson H."/>
        </authorList>
    </citation>
    <scope>NUCLEOTIDE SEQUENCE</scope>
    <source>
        <strain evidence="10">PSN4</strain>
    </source>
</reference>
<evidence type="ECO:0000256" key="6">
    <source>
        <dbReference type="ARBA" id="ARBA00023006"/>
    </source>
</evidence>
<evidence type="ECO:0000313" key="10">
    <source>
        <dbReference type="EMBL" id="KAK1758479.1"/>
    </source>
</evidence>
<dbReference type="PANTHER" id="PTHR40012">
    <property type="entry name" value="AUTOPHAGY-RELATED PROTEIN 29"/>
    <property type="match status" value="1"/>
</dbReference>
<evidence type="ECO:0000256" key="2">
    <source>
        <dbReference type="ARBA" id="ARBA00010082"/>
    </source>
</evidence>
<dbReference type="GO" id="GO:0015031">
    <property type="term" value="P:protein transport"/>
    <property type="evidence" value="ECO:0007669"/>
    <property type="project" value="UniProtKB-KW"/>
</dbReference>
<keyword evidence="4" id="KW-0813">Transport</keyword>
<feature type="region of interest" description="Disordered" evidence="8">
    <location>
        <begin position="140"/>
        <end position="472"/>
    </location>
</feature>
<feature type="region of interest" description="Disordered" evidence="8">
    <location>
        <begin position="95"/>
        <end position="124"/>
    </location>
</feature>
<protein>
    <recommendedName>
        <fullName evidence="3">Autophagy-related protein 29</fullName>
    </recommendedName>
</protein>
<name>A0AAJ0BJV3_9PEZI</name>
<feature type="compositionally biased region" description="Polar residues" evidence="8">
    <location>
        <begin position="412"/>
        <end position="432"/>
    </location>
</feature>
<keyword evidence="5" id="KW-0653">Protein transport</keyword>
<evidence type="ECO:0000259" key="9">
    <source>
        <dbReference type="Pfam" id="PF18388"/>
    </source>
</evidence>
<feature type="domain" description="Atg29 N-terminal" evidence="9">
    <location>
        <begin position="17"/>
        <end position="72"/>
    </location>
</feature>
<evidence type="ECO:0000256" key="7">
    <source>
        <dbReference type="ARBA" id="ARBA00060351"/>
    </source>
</evidence>
<gene>
    <name evidence="10" type="ORF">QBC47DRAFT_411172</name>
</gene>
<keyword evidence="11" id="KW-1185">Reference proteome</keyword>
<comment type="subcellular location">
    <subcellularLocation>
        <location evidence="1">Preautophagosomal structure</location>
    </subcellularLocation>
</comment>
<feature type="compositionally biased region" description="Acidic residues" evidence="8">
    <location>
        <begin position="285"/>
        <end position="295"/>
    </location>
</feature>
<feature type="compositionally biased region" description="Polar residues" evidence="8">
    <location>
        <begin position="159"/>
        <end position="168"/>
    </location>
</feature>
<comment type="similarity">
    <text evidence="2">Belongs to the ATG29 family.</text>
</comment>
<dbReference type="InterPro" id="IPR039362">
    <property type="entry name" value="ATG29_sf"/>
</dbReference>
<evidence type="ECO:0000256" key="8">
    <source>
        <dbReference type="SAM" id="MobiDB-lite"/>
    </source>
</evidence>
<comment type="caution">
    <text evidence="10">The sequence shown here is derived from an EMBL/GenBank/DDBJ whole genome shotgun (WGS) entry which is preliminary data.</text>
</comment>
<proteinExistence type="inferred from homology"/>
<feature type="compositionally biased region" description="Low complexity" evidence="8">
    <location>
        <begin position="243"/>
        <end position="266"/>
    </location>
</feature>
<feature type="compositionally biased region" description="Basic and acidic residues" evidence="8">
    <location>
        <begin position="342"/>
        <end position="351"/>
    </location>
</feature>
<evidence type="ECO:0000256" key="1">
    <source>
        <dbReference type="ARBA" id="ARBA00004329"/>
    </source>
</evidence>
<feature type="compositionally biased region" description="Basic residues" evidence="8">
    <location>
        <begin position="267"/>
        <end position="276"/>
    </location>
</feature>
<feature type="compositionally biased region" description="Low complexity" evidence="8">
    <location>
        <begin position="110"/>
        <end position="124"/>
    </location>
</feature>
<comment type="function">
    <text evidence="7">Plays a role in autophagy. Functions at the preautophagosomal structure (PAS) in order to form normal autophagosomes under starvation conditions. Also plays a role in mitophagy and regulation of filamentous growth.</text>
</comment>
<dbReference type="Gene3D" id="1.10.10.2570">
    <property type="match status" value="1"/>
</dbReference>
<dbReference type="FunFam" id="1.10.10.2570:FF:000001">
    <property type="entry name" value="Autophagy-related protein 29"/>
    <property type="match status" value="1"/>
</dbReference>
<evidence type="ECO:0000256" key="5">
    <source>
        <dbReference type="ARBA" id="ARBA00022927"/>
    </source>
</evidence>